<evidence type="ECO:0000256" key="7">
    <source>
        <dbReference type="ARBA" id="ARBA00022840"/>
    </source>
</evidence>
<keyword evidence="3 10" id="KW-0662">Pyridine nucleotide biosynthesis</keyword>
<dbReference type="PANTHER" id="PTHR39321">
    <property type="entry name" value="NICOTINATE-NUCLEOTIDE ADENYLYLTRANSFERASE-RELATED"/>
    <property type="match status" value="1"/>
</dbReference>
<keyword evidence="8 10" id="KW-0520">NAD</keyword>
<dbReference type="Gene3D" id="3.40.50.620">
    <property type="entry name" value="HUPs"/>
    <property type="match status" value="1"/>
</dbReference>
<comment type="function">
    <text evidence="1 10">Catalyzes the reversible adenylation of nicotinate mononucleotide (NaMN) to nicotinic acid adenine dinucleotide (NaAD).</text>
</comment>
<keyword evidence="4 10" id="KW-0808">Transferase</keyword>
<reference evidence="12" key="1">
    <citation type="submission" date="2019-04" db="EMBL/GenBank/DDBJ databases">
        <title>Evolution of Biomass-Degrading Anaerobic Consortia Revealed by Metagenomics.</title>
        <authorList>
            <person name="Peng X."/>
        </authorList>
    </citation>
    <scope>NUCLEOTIDE SEQUENCE</scope>
    <source>
        <strain evidence="12">SIG551</strain>
    </source>
</reference>
<keyword evidence="6 10" id="KW-0547">Nucleotide-binding</keyword>
<dbReference type="Proteomes" id="UP000754750">
    <property type="component" value="Unassembled WGS sequence"/>
</dbReference>
<dbReference type="NCBIfam" id="TIGR00125">
    <property type="entry name" value="cyt_tran_rel"/>
    <property type="match status" value="1"/>
</dbReference>
<dbReference type="SUPFAM" id="SSF52374">
    <property type="entry name" value="Nucleotidylyl transferase"/>
    <property type="match status" value="1"/>
</dbReference>
<dbReference type="InterPro" id="IPR004821">
    <property type="entry name" value="Cyt_trans-like"/>
</dbReference>
<dbReference type="Pfam" id="PF01467">
    <property type="entry name" value="CTP_transf_like"/>
    <property type="match status" value="1"/>
</dbReference>
<comment type="similarity">
    <text evidence="10">Belongs to the NadD family.</text>
</comment>
<dbReference type="PANTHER" id="PTHR39321:SF3">
    <property type="entry name" value="PHOSPHOPANTETHEINE ADENYLYLTRANSFERASE"/>
    <property type="match status" value="1"/>
</dbReference>
<name>A0A928KPZ3_9FIRM</name>
<comment type="caution">
    <text evidence="12">The sequence shown here is derived from an EMBL/GenBank/DDBJ whole genome shotgun (WGS) entry which is preliminary data.</text>
</comment>
<dbReference type="NCBIfam" id="NF000840">
    <property type="entry name" value="PRK00071.1-3"/>
    <property type="match status" value="1"/>
</dbReference>
<dbReference type="InterPro" id="IPR005248">
    <property type="entry name" value="NadD/NMNAT"/>
</dbReference>
<keyword evidence="5 10" id="KW-0548">Nucleotidyltransferase</keyword>
<feature type="domain" description="Cytidyltransferase-like" evidence="11">
    <location>
        <begin position="6"/>
        <end position="172"/>
    </location>
</feature>
<evidence type="ECO:0000256" key="5">
    <source>
        <dbReference type="ARBA" id="ARBA00022695"/>
    </source>
</evidence>
<keyword evidence="7 10" id="KW-0067">ATP-binding</keyword>
<gene>
    <name evidence="10 12" type="primary">nadD</name>
    <name evidence="12" type="ORF">E7512_00145</name>
</gene>
<evidence type="ECO:0000256" key="8">
    <source>
        <dbReference type="ARBA" id="ARBA00023027"/>
    </source>
</evidence>
<dbReference type="RefSeq" id="WP_027103926.1">
    <property type="nucleotide sequence ID" value="NZ_JBKWRC010000001.1"/>
</dbReference>
<evidence type="ECO:0000256" key="4">
    <source>
        <dbReference type="ARBA" id="ARBA00022679"/>
    </source>
</evidence>
<evidence type="ECO:0000256" key="1">
    <source>
        <dbReference type="ARBA" id="ARBA00002324"/>
    </source>
</evidence>
<sequence length="203" mass="22443">MRKLAMFGGTFNPIHNGHLHLVQGFRERLGLDRVLLIPSRVPPHKAAADLADAKDRLEMCRLAAQPYGLEVSDAELLRQGPSYTVDTLRQLHRENPGAELYLLMGADMFLTLEHWYQSGELFRLARMCAAPRDENGRGELLAYAERIESLGAKTHVEELSLLPVSSTLVRGRIARGLPIAGLVPKAVEAYITAHHLYGGISNG</sequence>
<evidence type="ECO:0000256" key="3">
    <source>
        <dbReference type="ARBA" id="ARBA00022642"/>
    </source>
</evidence>
<evidence type="ECO:0000256" key="2">
    <source>
        <dbReference type="ARBA" id="ARBA00005019"/>
    </source>
</evidence>
<dbReference type="AlphaFoldDB" id="A0A928KPZ3"/>
<dbReference type="GO" id="GO:0005524">
    <property type="term" value="F:ATP binding"/>
    <property type="evidence" value="ECO:0007669"/>
    <property type="project" value="UniProtKB-KW"/>
</dbReference>
<dbReference type="GO" id="GO:0004515">
    <property type="term" value="F:nicotinate-nucleotide adenylyltransferase activity"/>
    <property type="evidence" value="ECO:0007669"/>
    <property type="project" value="UniProtKB-UniRule"/>
</dbReference>
<evidence type="ECO:0000313" key="12">
    <source>
        <dbReference type="EMBL" id="MBE6831994.1"/>
    </source>
</evidence>
<dbReference type="EMBL" id="SVNY01000001">
    <property type="protein sequence ID" value="MBE6831994.1"/>
    <property type="molecule type" value="Genomic_DNA"/>
</dbReference>
<proteinExistence type="inferred from homology"/>
<evidence type="ECO:0000313" key="13">
    <source>
        <dbReference type="Proteomes" id="UP000754750"/>
    </source>
</evidence>
<organism evidence="12 13">
    <name type="scientific">Faecalispora sporosphaeroides</name>
    <dbReference type="NCBI Taxonomy" id="1549"/>
    <lineage>
        <taxon>Bacteria</taxon>
        <taxon>Bacillati</taxon>
        <taxon>Bacillota</taxon>
        <taxon>Clostridia</taxon>
        <taxon>Eubacteriales</taxon>
        <taxon>Oscillospiraceae</taxon>
        <taxon>Faecalispora</taxon>
    </lineage>
</organism>
<evidence type="ECO:0000256" key="10">
    <source>
        <dbReference type="HAMAP-Rule" id="MF_00244"/>
    </source>
</evidence>
<protein>
    <recommendedName>
        <fullName evidence="10">Probable nicotinate-nucleotide adenylyltransferase</fullName>
        <ecNumber evidence="10">2.7.7.18</ecNumber>
    </recommendedName>
    <alternativeName>
        <fullName evidence="10">Deamido-NAD(+) diphosphorylase</fullName>
    </alternativeName>
    <alternativeName>
        <fullName evidence="10">Deamido-NAD(+) pyrophosphorylase</fullName>
    </alternativeName>
    <alternativeName>
        <fullName evidence="10">Nicotinate mononucleotide adenylyltransferase</fullName>
        <shortName evidence="10">NaMN adenylyltransferase</shortName>
    </alternativeName>
</protein>
<comment type="pathway">
    <text evidence="2 10">Cofactor biosynthesis; NAD(+) biosynthesis; deamido-NAD(+) from nicotinate D-ribonucleotide: step 1/1.</text>
</comment>
<accession>A0A928KPZ3</accession>
<dbReference type="EC" id="2.7.7.18" evidence="10"/>
<dbReference type="HAMAP" id="MF_00244">
    <property type="entry name" value="NaMN_adenylyltr"/>
    <property type="match status" value="1"/>
</dbReference>
<dbReference type="InterPro" id="IPR014729">
    <property type="entry name" value="Rossmann-like_a/b/a_fold"/>
</dbReference>
<evidence type="ECO:0000256" key="6">
    <source>
        <dbReference type="ARBA" id="ARBA00022741"/>
    </source>
</evidence>
<evidence type="ECO:0000256" key="9">
    <source>
        <dbReference type="ARBA" id="ARBA00048721"/>
    </source>
</evidence>
<dbReference type="NCBIfam" id="TIGR00482">
    <property type="entry name" value="nicotinate (nicotinamide) nucleotide adenylyltransferase"/>
    <property type="match status" value="1"/>
</dbReference>
<comment type="catalytic activity">
    <reaction evidence="9 10">
        <text>nicotinate beta-D-ribonucleotide + ATP + H(+) = deamido-NAD(+) + diphosphate</text>
        <dbReference type="Rhea" id="RHEA:22860"/>
        <dbReference type="ChEBI" id="CHEBI:15378"/>
        <dbReference type="ChEBI" id="CHEBI:30616"/>
        <dbReference type="ChEBI" id="CHEBI:33019"/>
        <dbReference type="ChEBI" id="CHEBI:57502"/>
        <dbReference type="ChEBI" id="CHEBI:58437"/>
        <dbReference type="EC" id="2.7.7.18"/>
    </reaction>
</comment>
<dbReference type="CDD" id="cd02165">
    <property type="entry name" value="NMNAT"/>
    <property type="match status" value="1"/>
</dbReference>
<dbReference type="GO" id="GO:0009435">
    <property type="term" value="P:NAD+ biosynthetic process"/>
    <property type="evidence" value="ECO:0007669"/>
    <property type="project" value="UniProtKB-UniRule"/>
</dbReference>
<evidence type="ECO:0000259" key="11">
    <source>
        <dbReference type="Pfam" id="PF01467"/>
    </source>
</evidence>